<evidence type="ECO:0000256" key="2">
    <source>
        <dbReference type="ARBA" id="ARBA00009840"/>
    </source>
</evidence>
<dbReference type="PANTHER" id="PTHR30563">
    <property type="entry name" value="DNA RECOMBINATION PROTEIN RMUC"/>
    <property type="match status" value="1"/>
</dbReference>
<gene>
    <name evidence="7" type="ORF">CAXC1_310010</name>
</gene>
<dbReference type="Pfam" id="PF02646">
    <property type="entry name" value="RmuC"/>
    <property type="match status" value="1"/>
</dbReference>
<evidence type="ECO:0000256" key="1">
    <source>
        <dbReference type="ARBA" id="ARBA00003416"/>
    </source>
</evidence>
<keyword evidence="4 6" id="KW-0175">Coiled coil</keyword>
<accession>A0ABM9N870</accession>
<evidence type="ECO:0000256" key="3">
    <source>
        <dbReference type="ARBA" id="ARBA00021840"/>
    </source>
</evidence>
<keyword evidence="8" id="KW-1185">Reference proteome</keyword>
<dbReference type="EMBL" id="CAWVOK010000024">
    <property type="protein sequence ID" value="CAK8163168.1"/>
    <property type="molecule type" value="Genomic_DNA"/>
</dbReference>
<comment type="function">
    <text evidence="1">Involved in DNA recombination.</text>
</comment>
<dbReference type="InterPro" id="IPR003798">
    <property type="entry name" value="DNA_recombination_RmuC"/>
</dbReference>
<evidence type="ECO:0000256" key="6">
    <source>
        <dbReference type="SAM" id="Coils"/>
    </source>
</evidence>
<dbReference type="RefSeq" id="WP_338364152.1">
    <property type="nucleotide sequence ID" value="NZ_CAWVOK010000024.1"/>
</dbReference>
<evidence type="ECO:0000313" key="7">
    <source>
        <dbReference type="EMBL" id="CAK8163168.1"/>
    </source>
</evidence>
<keyword evidence="5" id="KW-0233">DNA recombination</keyword>
<name>A0ABM9N870_9RICK</name>
<feature type="coiled-coil region" evidence="6">
    <location>
        <begin position="23"/>
        <end position="81"/>
    </location>
</feature>
<proteinExistence type="inferred from homology"/>
<evidence type="ECO:0000256" key="4">
    <source>
        <dbReference type="ARBA" id="ARBA00023054"/>
    </source>
</evidence>
<dbReference type="PANTHER" id="PTHR30563:SF0">
    <property type="entry name" value="DNA RECOMBINATION PROTEIN RMUC"/>
    <property type="match status" value="1"/>
</dbReference>
<protein>
    <recommendedName>
        <fullName evidence="3">DNA recombination protein RmuC homolog</fullName>
    </recommendedName>
</protein>
<organism evidence="7 8">
    <name type="scientific">Candidatus Xenohaliotis californiensis</name>
    <dbReference type="NCBI Taxonomy" id="84677"/>
    <lineage>
        <taxon>Bacteria</taxon>
        <taxon>Pseudomonadati</taxon>
        <taxon>Pseudomonadota</taxon>
        <taxon>Alphaproteobacteria</taxon>
        <taxon>Rickettsiales</taxon>
        <taxon>Anaplasmataceae</taxon>
        <taxon>Candidatus Xenohaliotis</taxon>
    </lineage>
</organism>
<reference evidence="7 8" key="1">
    <citation type="submission" date="2024-01" db="EMBL/GenBank/DDBJ databases">
        <authorList>
            <person name="Kunselman E."/>
        </authorList>
    </citation>
    <scope>NUCLEOTIDE SEQUENCE [LARGE SCALE GENOMIC DNA]</scope>
    <source>
        <strain evidence="7">2 abalone samples</strain>
    </source>
</reference>
<dbReference type="Proteomes" id="UP001314181">
    <property type="component" value="Unassembled WGS sequence"/>
</dbReference>
<evidence type="ECO:0000256" key="5">
    <source>
        <dbReference type="ARBA" id="ARBA00023172"/>
    </source>
</evidence>
<evidence type="ECO:0000313" key="8">
    <source>
        <dbReference type="Proteomes" id="UP001314181"/>
    </source>
</evidence>
<sequence length="433" mass="49771">MMWFFLGAIFCFMFLIAYGLMHIKMLRHRLANALGDLENIRAENRNLELERDDFRNKFNRVEAKLEEVRTTKDEYDRMRRENAEHIVQRLSEKVGAISGDQLLRNAEESTKKLKETLIPVDELRKEFRQEMEDFKKSRVVSEELDRVKQDAMQNVVSNMTKLANDFIKACKGDSKAAGEFGEQVLEMCLENSGLHKGEHYRMQSSLVHSSGDKGRPDVIVNLPENRHLVIDSKVSLFDYKELIDAERGSDEEKRLLNSFNQSVRRHVRDLKERCYSNAQDINSPDFVVMFVPMESALQMIMHGNLWFDAQKEGVIIVSPTTLSVVLKVVNSLWNFEKRNANVEEIMRIVESMYQKFSNICNGWIKVGDRLRTVATDYNMVTSRLTGAGGLYSKMLAIEKKSGVVWGGKSLRNPQSVSVDIDSSSLHKAIEDVD</sequence>
<comment type="caution">
    <text evidence="7">The sequence shown here is derived from an EMBL/GenBank/DDBJ whole genome shotgun (WGS) entry which is preliminary data.</text>
</comment>
<comment type="similarity">
    <text evidence="2">Belongs to the RmuC family.</text>
</comment>